<keyword evidence="7" id="KW-1185">Reference proteome</keyword>
<evidence type="ECO:0000256" key="4">
    <source>
        <dbReference type="ARBA" id="ARBA00023163"/>
    </source>
</evidence>
<accession>A0A1X6ZU70</accession>
<dbReference type="EMBL" id="FWFX01000011">
    <property type="protein sequence ID" value="SLN61751.1"/>
    <property type="molecule type" value="Genomic_DNA"/>
</dbReference>
<dbReference type="Pfam" id="PF00126">
    <property type="entry name" value="HTH_1"/>
    <property type="match status" value="1"/>
</dbReference>
<dbReference type="GO" id="GO:0003700">
    <property type="term" value="F:DNA-binding transcription factor activity"/>
    <property type="evidence" value="ECO:0007669"/>
    <property type="project" value="InterPro"/>
</dbReference>
<dbReference type="GO" id="GO:0006351">
    <property type="term" value="P:DNA-templated transcription"/>
    <property type="evidence" value="ECO:0007669"/>
    <property type="project" value="TreeGrafter"/>
</dbReference>
<dbReference type="RefSeq" id="WP_085806892.1">
    <property type="nucleotide sequence ID" value="NZ_FWFX01000011.1"/>
</dbReference>
<name>A0A1X6ZU70_9RHOB</name>
<dbReference type="GO" id="GO:0043565">
    <property type="term" value="F:sequence-specific DNA binding"/>
    <property type="evidence" value="ECO:0007669"/>
    <property type="project" value="TreeGrafter"/>
</dbReference>
<keyword evidence="2" id="KW-0805">Transcription regulation</keyword>
<dbReference type="InterPro" id="IPR058163">
    <property type="entry name" value="LysR-type_TF_proteobact-type"/>
</dbReference>
<dbReference type="AlphaFoldDB" id="A0A1X6ZU70"/>
<sequence>MKLPPLNALRAFESAARHNGFIAAADELFVTRGAVSRHVKLLEEHLGLKLFHRNHKGVELTTAGHDLLPVLTESFQAMAEKCGHISASAFELRIICPPALSIRWLFPLLERFRELHPEVRIKLTTDFYGAKGFDTSEYDLGISVEHMPGRSPNIVVLPLFSSYLSPACAPNLLKGQQSLSSPQDLKNFTLLHENPRREDWKTWAREFNVEGFDPSQGEAFPNLDMATKAAVMGAGIVMADMALCREELQLGTLILPLEHMKCEEPHGRYALIGSRDKWDDPNVTKFKDWISEVSAEGAPAA</sequence>
<dbReference type="PRINTS" id="PR00039">
    <property type="entry name" value="HTHLYSR"/>
</dbReference>
<dbReference type="PANTHER" id="PTHR30537:SF74">
    <property type="entry name" value="HTH-TYPE TRANSCRIPTIONAL REGULATOR TRPI"/>
    <property type="match status" value="1"/>
</dbReference>
<dbReference type="FunFam" id="1.10.10.10:FF:000038">
    <property type="entry name" value="Glycine cleavage system transcriptional activator"/>
    <property type="match status" value="1"/>
</dbReference>
<dbReference type="Proteomes" id="UP000193061">
    <property type="component" value="Unassembled WGS sequence"/>
</dbReference>
<evidence type="ECO:0000259" key="5">
    <source>
        <dbReference type="PROSITE" id="PS50931"/>
    </source>
</evidence>
<dbReference type="InterPro" id="IPR036388">
    <property type="entry name" value="WH-like_DNA-bd_sf"/>
</dbReference>
<reference evidence="6 7" key="1">
    <citation type="submission" date="2017-03" db="EMBL/GenBank/DDBJ databases">
        <authorList>
            <person name="Afonso C.L."/>
            <person name="Miller P.J."/>
            <person name="Scott M.A."/>
            <person name="Spackman E."/>
            <person name="Goraichik I."/>
            <person name="Dimitrov K.M."/>
            <person name="Suarez D.L."/>
            <person name="Swayne D.E."/>
        </authorList>
    </citation>
    <scope>NUCLEOTIDE SEQUENCE [LARGE SCALE GENOMIC DNA]</scope>
    <source>
        <strain evidence="6 7">CECT 7450</strain>
    </source>
</reference>
<dbReference type="OrthoDB" id="9813056at2"/>
<evidence type="ECO:0000313" key="7">
    <source>
        <dbReference type="Proteomes" id="UP000193061"/>
    </source>
</evidence>
<keyword evidence="3" id="KW-0238">DNA-binding</keyword>
<evidence type="ECO:0000256" key="1">
    <source>
        <dbReference type="ARBA" id="ARBA00009437"/>
    </source>
</evidence>
<evidence type="ECO:0000256" key="2">
    <source>
        <dbReference type="ARBA" id="ARBA00023015"/>
    </source>
</evidence>
<evidence type="ECO:0000313" key="6">
    <source>
        <dbReference type="EMBL" id="SLN61751.1"/>
    </source>
</evidence>
<dbReference type="InterPro" id="IPR000847">
    <property type="entry name" value="LysR_HTH_N"/>
</dbReference>
<comment type="similarity">
    <text evidence="1">Belongs to the LysR transcriptional regulatory family.</text>
</comment>
<keyword evidence="4" id="KW-0804">Transcription</keyword>
<dbReference type="Gene3D" id="1.10.10.10">
    <property type="entry name" value="Winged helix-like DNA-binding domain superfamily/Winged helix DNA-binding domain"/>
    <property type="match status" value="1"/>
</dbReference>
<dbReference type="InterPro" id="IPR036390">
    <property type="entry name" value="WH_DNA-bd_sf"/>
</dbReference>
<dbReference type="PANTHER" id="PTHR30537">
    <property type="entry name" value="HTH-TYPE TRANSCRIPTIONAL REGULATOR"/>
    <property type="match status" value="1"/>
</dbReference>
<dbReference type="Gene3D" id="3.40.190.10">
    <property type="entry name" value="Periplasmic binding protein-like II"/>
    <property type="match status" value="2"/>
</dbReference>
<organism evidence="6 7">
    <name type="scientific">Roseovarius albus</name>
    <dbReference type="NCBI Taxonomy" id="1247867"/>
    <lineage>
        <taxon>Bacteria</taxon>
        <taxon>Pseudomonadati</taxon>
        <taxon>Pseudomonadota</taxon>
        <taxon>Alphaproteobacteria</taxon>
        <taxon>Rhodobacterales</taxon>
        <taxon>Roseobacteraceae</taxon>
        <taxon>Roseovarius</taxon>
    </lineage>
</organism>
<proteinExistence type="inferred from homology"/>
<dbReference type="SUPFAM" id="SSF46785">
    <property type="entry name" value="Winged helix' DNA-binding domain"/>
    <property type="match status" value="1"/>
</dbReference>
<dbReference type="PROSITE" id="PS50931">
    <property type="entry name" value="HTH_LYSR"/>
    <property type="match status" value="1"/>
</dbReference>
<gene>
    <name evidence="6" type="primary">gcvA_20</name>
    <name evidence="6" type="ORF">ROA7450_03213</name>
</gene>
<protein>
    <submittedName>
        <fullName evidence="6">Glycine cleavage system transcriptional activator</fullName>
    </submittedName>
</protein>
<dbReference type="Pfam" id="PF03466">
    <property type="entry name" value="LysR_substrate"/>
    <property type="match status" value="1"/>
</dbReference>
<dbReference type="InterPro" id="IPR005119">
    <property type="entry name" value="LysR_subst-bd"/>
</dbReference>
<feature type="domain" description="HTH lysR-type" evidence="5">
    <location>
        <begin position="4"/>
        <end position="61"/>
    </location>
</feature>
<dbReference type="SUPFAM" id="SSF53850">
    <property type="entry name" value="Periplasmic binding protein-like II"/>
    <property type="match status" value="1"/>
</dbReference>
<evidence type="ECO:0000256" key="3">
    <source>
        <dbReference type="ARBA" id="ARBA00023125"/>
    </source>
</evidence>